<dbReference type="PANTHER" id="PTHR31905">
    <property type="entry name" value="COILED-COIL DOMAIN-CONTAINING PROTEIN 58"/>
    <property type="match status" value="1"/>
</dbReference>
<evidence type="ECO:0000256" key="3">
    <source>
        <dbReference type="ARBA" id="ARBA00030733"/>
    </source>
</evidence>
<dbReference type="InterPro" id="IPR019171">
    <property type="entry name" value="MIX23"/>
</dbReference>
<dbReference type="STRING" id="7398.A0A1A9ZS72"/>
<evidence type="ECO:0000313" key="4">
    <source>
        <dbReference type="EnsemblMetazoa" id="GPAI023355-PA"/>
    </source>
</evidence>
<proteinExistence type="inferred from homology"/>
<reference evidence="4" key="2">
    <citation type="submission" date="2020-05" db="UniProtKB">
        <authorList>
            <consortium name="EnsemblMetazoa"/>
        </authorList>
    </citation>
    <scope>IDENTIFICATION</scope>
    <source>
        <strain evidence="4">IAEA</strain>
    </source>
</reference>
<organism evidence="4 5">
    <name type="scientific">Glossina pallidipes</name>
    <name type="common">Tsetse fly</name>
    <dbReference type="NCBI Taxonomy" id="7398"/>
    <lineage>
        <taxon>Eukaryota</taxon>
        <taxon>Metazoa</taxon>
        <taxon>Ecdysozoa</taxon>
        <taxon>Arthropoda</taxon>
        <taxon>Hexapoda</taxon>
        <taxon>Insecta</taxon>
        <taxon>Pterygota</taxon>
        <taxon>Neoptera</taxon>
        <taxon>Endopterygota</taxon>
        <taxon>Diptera</taxon>
        <taxon>Brachycera</taxon>
        <taxon>Muscomorpha</taxon>
        <taxon>Hippoboscoidea</taxon>
        <taxon>Glossinidae</taxon>
        <taxon>Glossina</taxon>
    </lineage>
</organism>
<reference evidence="5" key="1">
    <citation type="submission" date="2014-03" db="EMBL/GenBank/DDBJ databases">
        <authorList>
            <person name="Aksoy S."/>
            <person name="Warren W."/>
            <person name="Wilson R.K."/>
        </authorList>
    </citation>
    <scope>NUCLEOTIDE SEQUENCE [LARGE SCALE GENOMIC DNA]</scope>
    <source>
        <strain evidence="5">IAEA</strain>
    </source>
</reference>
<evidence type="ECO:0000256" key="2">
    <source>
        <dbReference type="ARBA" id="ARBA00024228"/>
    </source>
</evidence>
<evidence type="ECO:0000313" key="5">
    <source>
        <dbReference type="Proteomes" id="UP000092445"/>
    </source>
</evidence>
<dbReference type="EnsemblMetazoa" id="GPAI023355-RA">
    <property type="protein sequence ID" value="GPAI023355-PA"/>
    <property type="gene ID" value="GPAI023355"/>
</dbReference>
<comment type="similarity">
    <text evidence="1">Belongs to the MIX23 family.</text>
</comment>
<protein>
    <recommendedName>
        <fullName evidence="2">Protein MIX23</fullName>
    </recommendedName>
    <alternativeName>
        <fullName evidence="3">Coiled-coil domain-containing protein 58</fullName>
    </alternativeName>
</protein>
<evidence type="ECO:0000256" key="1">
    <source>
        <dbReference type="ARBA" id="ARBA00024204"/>
    </source>
</evidence>
<accession>A0A1A9ZS72</accession>
<dbReference type="Proteomes" id="UP000092445">
    <property type="component" value="Unassembled WGS sequence"/>
</dbReference>
<dbReference type="PANTHER" id="PTHR31905:SF2">
    <property type="entry name" value="PROTEIN MIX23"/>
    <property type="match status" value="1"/>
</dbReference>
<name>A0A1A9ZS72_GLOPL</name>
<dbReference type="GO" id="GO:0005758">
    <property type="term" value="C:mitochondrial intermembrane space"/>
    <property type="evidence" value="ECO:0007669"/>
    <property type="project" value="InterPro"/>
</dbReference>
<dbReference type="AlphaFoldDB" id="A0A1A9ZS72"/>
<dbReference type="VEuPathDB" id="VectorBase:GPAI023355"/>
<keyword evidence="5" id="KW-1185">Reference proteome</keyword>
<dbReference type="Pfam" id="PF09774">
    <property type="entry name" value="MIX23"/>
    <property type="match status" value="1"/>
</dbReference>
<sequence>MSITSCNDFMGFQEALKKMRDIDDKIIYALNTSLPTESFKGQVDSEKTCRDLYGHLQTGHKKREEAIRNCILVSAETLKSLREKRDTNPNDIETDKKFKSEQRKVLRVLQSELNVEDIVKERSYKAFNERCRIFFQAGPSVL</sequence>